<dbReference type="SUPFAM" id="SSF50104">
    <property type="entry name" value="Translation proteins SH3-like domain"/>
    <property type="match status" value="1"/>
</dbReference>
<dbReference type="InterPro" id="IPR012340">
    <property type="entry name" value="NA-bd_OB-fold"/>
</dbReference>
<dbReference type="GO" id="GO:0045901">
    <property type="term" value="P:positive regulation of translational elongation"/>
    <property type="evidence" value="ECO:0007669"/>
    <property type="project" value="UniProtKB-UniRule"/>
</dbReference>
<dbReference type="PANTHER" id="PTHR11673">
    <property type="entry name" value="TRANSLATION INITIATION FACTOR 5A FAMILY MEMBER"/>
    <property type="match status" value="1"/>
</dbReference>
<comment type="PTM">
    <text evidence="8">eIF-5A seems to be the only eukaryotic protein to have a hypusine residue which is a post-translational modification of a lysine by the addition of a butylamino group.</text>
</comment>
<evidence type="ECO:0000256" key="1">
    <source>
        <dbReference type="ARBA" id="ARBA00004496"/>
    </source>
</evidence>
<dbReference type="NCBIfam" id="TIGR00037">
    <property type="entry name" value="eIF_5A"/>
    <property type="match status" value="1"/>
</dbReference>
<sequence length="169" mass="18236">MADDDEHTFESTDAGASATYPMQAGEIRKGSYLMIKGHPCKCAEVSTSKTGKHGHAKAHIVALDIFTGKKYEDLCPSSHNLDVPFVKRTEYQLLNADADNGEVSLLLEDGGTKDDLNLPCFIQQGEPTDDDKQVQKEILDAFEAGKTTIVAVLSACGMEKLVGVKTTDS</sequence>
<dbReference type="AlphaFoldDB" id="A0A7S1W7J4"/>
<dbReference type="GO" id="GO:0045905">
    <property type="term" value="P:positive regulation of translational termination"/>
    <property type="evidence" value="ECO:0007669"/>
    <property type="project" value="UniProtKB-UniRule"/>
</dbReference>
<dbReference type="GO" id="GO:0043022">
    <property type="term" value="F:ribosome binding"/>
    <property type="evidence" value="ECO:0007669"/>
    <property type="project" value="UniProtKB-UniRule"/>
</dbReference>
<dbReference type="PIRSF" id="PIRSF003025">
    <property type="entry name" value="eIF5A"/>
    <property type="match status" value="1"/>
</dbReference>
<accession>A0A7S1W7J4</accession>
<dbReference type="SMART" id="SM01376">
    <property type="entry name" value="eIF-5a"/>
    <property type="match status" value="1"/>
</dbReference>
<keyword evidence="3" id="KW-0963">Cytoplasm</keyword>
<dbReference type="PROSITE" id="PS00302">
    <property type="entry name" value="IF5A_HYPUSINE"/>
    <property type="match status" value="1"/>
</dbReference>
<proteinExistence type="inferred from homology"/>
<dbReference type="SUPFAM" id="SSF50249">
    <property type="entry name" value="Nucleic acid-binding proteins"/>
    <property type="match status" value="1"/>
</dbReference>
<name>A0A7S1W7J4_ALECA</name>
<evidence type="ECO:0000259" key="9">
    <source>
        <dbReference type="SMART" id="SM01376"/>
    </source>
</evidence>
<organism evidence="10">
    <name type="scientific">Alexandrium catenella</name>
    <name type="common">Red tide dinoflagellate</name>
    <name type="synonym">Gonyaulax catenella</name>
    <dbReference type="NCBI Taxonomy" id="2925"/>
    <lineage>
        <taxon>Eukaryota</taxon>
        <taxon>Sar</taxon>
        <taxon>Alveolata</taxon>
        <taxon>Dinophyceae</taxon>
        <taxon>Gonyaulacales</taxon>
        <taxon>Pyrocystaceae</taxon>
        <taxon>Alexandrium</taxon>
    </lineage>
</organism>
<dbReference type="InterPro" id="IPR008991">
    <property type="entry name" value="Translation_prot_SH3-like_sf"/>
</dbReference>
<evidence type="ECO:0000256" key="3">
    <source>
        <dbReference type="ARBA" id="ARBA00022490"/>
    </source>
</evidence>
<protein>
    <recommendedName>
        <fullName evidence="8">Eukaryotic translation initiation factor 5A</fullName>
        <shortName evidence="8">eIF-5A</shortName>
    </recommendedName>
</protein>
<dbReference type="Gene3D" id="2.40.50.140">
    <property type="entry name" value="Nucleic acid-binding proteins"/>
    <property type="match status" value="1"/>
</dbReference>
<evidence type="ECO:0000256" key="7">
    <source>
        <dbReference type="ARBA" id="ARBA00023071"/>
    </source>
</evidence>
<comment type="subcellular location">
    <subcellularLocation>
        <location evidence="1">Cytoplasm</location>
    </subcellularLocation>
</comment>
<gene>
    <name evidence="10" type="ORF">ACAT0790_LOCUS32706</name>
</gene>
<evidence type="ECO:0000256" key="8">
    <source>
        <dbReference type="RuleBase" id="RU362005"/>
    </source>
</evidence>
<dbReference type="InterPro" id="IPR048670">
    <property type="entry name" value="IF5A-like_N"/>
</dbReference>
<dbReference type="Gene3D" id="2.30.30.30">
    <property type="match status" value="1"/>
</dbReference>
<keyword evidence="4" id="KW-0251">Elongation factor</keyword>
<dbReference type="EMBL" id="HBGE01054299">
    <property type="protein sequence ID" value="CAD9152973.1"/>
    <property type="molecule type" value="Transcribed_RNA"/>
</dbReference>
<dbReference type="InterPro" id="IPR020189">
    <property type="entry name" value="IF5A_C"/>
</dbReference>
<keyword evidence="7 8" id="KW-0385">Hypusine</keyword>
<dbReference type="InterPro" id="IPR001884">
    <property type="entry name" value="IF5A-like"/>
</dbReference>
<dbReference type="Pfam" id="PF01287">
    <property type="entry name" value="eIF-5a"/>
    <property type="match status" value="1"/>
</dbReference>
<keyword evidence="6 8" id="KW-0648">Protein biosynthesis</keyword>
<feature type="domain" description="Translation initiation factor 5A C-terminal" evidence="9">
    <location>
        <begin position="85"/>
        <end position="165"/>
    </location>
</feature>
<evidence type="ECO:0000256" key="6">
    <source>
        <dbReference type="ARBA" id="ARBA00022917"/>
    </source>
</evidence>
<keyword evidence="5" id="KW-0694">RNA-binding</keyword>
<reference evidence="10" key="1">
    <citation type="submission" date="2021-01" db="EMBL/GenBank/DDBJ databases">
        <authorList>
            <person name="Corre E."/>
            <person name="Pelletier E."/>
            <person name="Niang G."/>
            <person name="Scheremetjew M."/>
            <person name="Finn R."/>
            <person name="Kale V."/>
            <person name="Holt S."/>
            <person name="Cochrane G."/>
            <person name="Meng A."/>
            <person name="Brown T."/>
            <person name="Cohen L."/>
        </authorList>
    </citation>
    <scope>NUCLEOTIDE SEQUENCE</scope>
    <source>
        <strain evidence="10">OF101</strain>
    </source>
</reference>
<dbReference type="InterPro" id="IPR014722">
    <property type="entry name" value="Rib_uL2_dom2"/>
</dbReference>
<dbReference type="GO" id="GO:0003746">
    <property type="term" value="F:translation elongation factor activity"/>
    <property type="evidence" value="ECO:0007669"/>
    <property type="project" value="UniProtKB-UniRule"/>
</dbReference>
<evidence type="ECO:0000256" key="2">
    <source>
        <dbReference type="ARBA" id="ARBA00006016"/>
    </source>
</evidence>
<dbReference type="GO" id="GO:0003723">
    <property type="term" value="F:RNA binding"/>
    <property type="evidence" value="ECO:0007669"/>
    <property type="project" value="UniProtKB-KW"/>
</dbReference>
<comment type="function">
    <text evidence="8">Translation factor that promotes translation elongation and termination, particularly upon ribosome stalling at specific amino acid sequence contexts. Binds between the exit (E) and peptidyl (P) site of the ribosome and promotes rescue of stalled ribosome: specifically required for efficient translation of polyproline-containing peptides as well as other motifs that stall the ribosome. Acts as ribosome quality control (RQC) cofactor by joining the RQC complex to facilitate peptidyl transfer during CAT tailing step.</text>
</comment>
<evidence type="ECO:0000256" key="4">
    <source>
        <dbReference type="ARBA" id="ARBA00022768"/>
    </source>
</evidence>
<dbReference type="Pfam" id="PF21485">
    <property type="entry name" value="IF5A-like_N"/>
    <property type="match status" value="1"/>
</dbReference>
<evidence type="ECO:0000256" key="5">
    <source>
        <dbReference type="ARBA" id="ARBA00022884"/>
    </source>
</evidence>
<dbReference type="FunFam" id="2.30.30.30:FF:000007">
    <property type="entry name" value="Eukaryotic translation initiation factor 5A"/>
    <property type="match status" value="1"/>
</dbReference>
<evidence type="ECO:0000313" key="10">
    <source>
        <dbReference type="EMBL" id="CAD9152973.1"/>
    </source>
</evidence>
<dbReference type="GO" id="GO:0005737">
    <property type="term" value="C:cytoplasm"/>
    <property type="evidence" value="ECO:0007669"/>
    <property type="project" value="UniProtKB-SubCell"/>
</dbReference>
<comment type="similarity">
    <text evidence="2 8">Belongs to the eIF-5A family.</text>
</comment>
<dbReference type="InterPro" id="IPR019769">
    <property type="entry name" value="Trans_elong_IF5A_hypusine_site"/>
</dbReference>